<proteinExistence type="predicted"/>
<protein>
    <recommendedName>
        <fullName evidence="4">Secreted protein</fullName>
    </recommendedName>
</protein>
<dbReference type="AlphaFoldDB" id="A0A6P4IGK3"/>
<evidence type="ECO:0000313" key="2">
    <source>
        <dbReference type="Proteomes" id="UP001652661"/>
    </source>
</evidence>
<evidence type="ECO:0000256" key="1">
    <source>
        <dbReference type="SAM" id="MobiDB-lite"/>
    </source>
</evidence>
<sequence length="82" mass="9480">MLCVSRLAVINLGTVWRRSASSEESDTKAKVLGKSPVASRDFQRSLPPHTRRGYIKWFSKLSHCKRTSRSLQGRMYTHYPRN</sequence>
<accession>A0A6P4IGK3</accession>
<dbReference type="Proteomes" id="UP001652661">
    <property type="component" value="Chromosome 3L"/>
</dbReference>
<gene>
    <name evidence="3" type="primary">LOC108078663</name>
</gene>
<evidence type="ECO:0008006" key="4">
    <source>
        <dbReference type="Google" id="ProtNLM"/>
    </source>
</evidence>
<dbReference type="GeneID" id="108078663"/>
<dbReference type="RefSeq" id="XP_017028082.1">
    <property type="nucleotide sequence ID" value="XM_017172593.3"/>
</dbReference>
<feature type="region of interest" description="Disordered" evidence="1">
    <location>
        <begin position="19"/>
        <end position="45"/>
    </location>
</feature>
<name>A0A6P4IGK3_DROKI</name>
<organism evidence="2 3">
    <name type="scientific">Drosophila kikkawai</name>
    <name type="common">Fruit fly</name>
    <dbReference type="NCBI Taxonomy" id="30033"/>
    <lineage>
        <taxon>Eukaryota</taxon>
        <taxon>Metazoa</taxon>
        <taxon>Ecdysozoa</taxon>
        <taxon>Arthropoda</taxon>
        <taxon>Hexapoda</taxon>
        <taxon>Insecta</taxon>
        <taxon>Pterygota</taxon>
        <taxon>Neoptera</taxon>
        <taxon>Endopterygota</taxon>
        <taxon>Diptera</taxon>
        <taxon>Brachycera</taxon>
        <taxon>Muscomorpha</taxon>
        <taxon>Ephydroidea</taxon>
        <taxon>Drosophilidae</taxon>
        <taxon>Drosophila</taxon>
        <taxon>Sophophora</taxon>
    </lineage>
</organism>
<dbReference type="OrthoDB" id="7843477at2759"/>
<evidence type="ECO:0000313" key="3">
    <source>
        <dbReference type="RefSeq" id="XP_017028082.1"/>
    </source>
</evidence>
<keyword evidence="2" id="KW-1185">Reference proteome</keyword>
<reference evidence="3" key="1">
    <citation type="submission" date="2025-08" db="UniProtKB">
        <authorList>
            <consortium name="RefSeq"/>
        </authorList>
    </citation>
    <scope>IDENTIFICATION</scope>
    <source>
        <strain evidence="3">14028-0561.14</strain>
        <tissue evidence="3">Whole fly</tissue>
    </source>
</reference>